<proteinExistence type="predicted"/>
<name>A0A8B8BH54_CRAVI</name>
<evidence type="ECO:0000313" key="3">
    <source>
        <dbReference type="RefSeq" id="XP_022302291.1"/>
    </source>
</evidence>
<dbReference type="Proteomes" id="UP000694844">
    <property type="component" value="Chromosome 8"/>
</dbReference>
<sequence>MASAGKFKAQRFRRKKRSSYQGFSSDDLTEDHSKRKKLHRPADSMSTWTTATLNEYGISYKNNPTSIEEFTSFINSRAHQVCKNKSAEFLSTLKMLCKRGLVFTLDVPERDTLKTPDSPSNTTIQKVCAILTEFDTFVNDVFKNEDEYLGKGWRNKKLFFAWSHNVRSFLSYYRKFLVAMNSSVPESWFAKPIRETSLKELYMEFTKIFFMEPEMGGKEVKRLIIGTDVVSCIPDIRFTCCNPPERSVLLMVTWVKKNEPFHENKASEQRKAGQSSETSLESDQNCGNFIHGILDLNVLGRHGGELLSELRSSTFSPSIILGCICMGTEIIFTCLEMSETHLDRIVHNGKCDNEFSEIGYTKPLNYLLEEDRSKCIDLLCLLGFIQTSGYEELYPNSD</sequence>
<reference evidence="3" key="1">
    <citation type="submission" date="2025-08" db="UniProtKB">
        <authorList>
            <consortium name="RefSeq"/>
        </authorList>
    </citation>
    <scope>IDENTIFICATION</scope>
    <source>
        <tissue evidence="3">Whole sample</tissue>
    </source>
</reference>
<gene>
    <name evidence="3" type="primary">LOC111110191</name>
</gene>
<feature type="region of interest" description="Disordered" evidence="1">
    <location>
        <begin position="264"/>
        <end position="283"/>
    </location>
</feature>
<dbReference type="AlphaFoldDB" id="A0A8B8BH54"/>
<dbReference type="GeneID" id="111110191"/>
<dbReference type="KEGG" id="cvn:111110191"/>
<evidence type="ECO:0000256" key="1">
    <source>
        <dbReference type="SAM" id="MobiDB-lite"/>
    </source>
</evidence>
<dbReference type="RefSeq" id="XP_022302291.1">
    <property type="nucleotide sequence ID" value="XM_022446583.1"/>
</dbReference>
<protein>
    <submittedName>
        <fullName evidence="3">Uncharacterized protein LOC111110191</fullName>
    </submittedName>
</protein>
<dbReference type="OrthoDB" id="6135941at2759"/>
<keyword evidence="2" id="KW-1185">Reference proteome</keyword>
<feature type="compositionally biased region" description="Polar residues" evidence="1">
    <location>
        <begin position="272"/>
        <end position="283"/>
    </location>
</feature>
<organism evidence="2 3">
    <name type="scientific">Crassostrea virginica</name>
    <name type="common">Eastern oyster</name>
    <dbReference type="NCBI Taxonomy" id="6565"/>
    <lineage>
        <taxon>Eukaryota</taxon>
        <taxon>Metazoa</taxon>
        <taxon>Spiralia</taxon>
        <taxon>Lophotrochozoa</taxon>
        <taxon>Mollusca</taxon>
        <taxon>Bivalvia</taxon>
        <taxon>Autobranchia</taxon>
        <taxon>Pteriomorphia</taxon>
        <taxon>Ostreida</taxon>
        <taxon>Ostreoidea</taxon>
        <taxon>Ostreidae</taxon>
        <taxon>Crassostrea</taxon>
    </lineage>
</organism>
<feature type="compositionally biased region" description="Basic residues" evidence="1">
    <location>
        <begin position="8"/>
        <end position="18"/>
    </location>
</feature>
<evidence type="ECO:0000313" key="2">
    <source>
        <dbReference type="Proteomes" id="UP000694844"/>
    </source>
</evidence>
<feature type="region of interest" description="Disordered" evidence="1">
    <location>
        <begin position="1"/>
        <end position="43"/>
    </location>
</feature>
<accession>A0A8B8BH54</accession>